<dbReference type="GO" id="GO:0005730">
    <property type="term" value="C:nucleolus"/>
    <property type="evidence" value="ECO:0007669"/>
    <property type="project" value="UniProtKB-SubCell"/>
</dbReference>
<protein>
    <recommendedName>
        <fullName evidence="2 5">Ribosome biogenesis protein NOP53</fullName>
    </recommendedName>
</protein>
<evidence type="ECO:0000256" key="3">
    <source>
        <dbReference type="ARBA" id="ARBA00022517"/>
    </source>
</evidence>
<keyword evidence="8" id="KW-1185">Reference proteome</keyword>
<dbReference type="PIRSF" id="PIRSF017302">
    <property type="entry name" value="Gltscr2"/>
    <property type="match status" value="1"/>
</dbReference>
<dbReference type="AlphaFoldDB" id="A0A4Z1PIY5"/>
<gene>
    <name evidence="7" type="ORF">E6O75_ATG03574</name>
</gene>
<evidence type="ECO:0000256" key="6">
    <source>
        <dbReference type="SAM" id="MobiDB-lite"/>
    </source>
</evidence>
<dbReference type="EMBL" id="SNSC02000003">
    <property type="protein sequence ID" value="TID25711.1"/>
    <property type="molecule type" value="Genomic_DNA"/>
</dbReference>
<dbReference type="STRING" id="86259.A0A4Z1PIY5"/>
<evidence type="ECO:0000313" key="7">
    <source>
        <dbReference type="EMBL" id="TID25711.1"/>
    </source>
</evidence>
<evidence type="ECO:0000313" key="8">
    <source>
        <dbReference type="Proteomes" id="UP000298493"/>
    </source>
</evidence>
<feature type="compositionally biased region" description="Polar residues" evidence="6">
    <location>
        <begin position="1"/>
        <end position="15"/>
    </location>
</feature>
<feature type="region of interest" description="Disordered" evidence="6">
    <location>
        <begin position="249"/>
        <end position="319"/>
    </location>
</feature>
<feature type="compositionally biased region" description="Basic and acidic residues" evidence="6">
    <location>
        <begin position="292"/>
        <end position="319"/>
    </location>
</feature>
<dbReference type="GO" id="GO:0005654">
    <property type="term" value="C:nucleoplasm"/>
    <property type="evidence" value="ECO:0007669"/>
    <property type="project" value="UniProtKB-SubCell"/>
</dbReference>
<evidence type="ECO:0000256" key="1">
    <source>
        <dbReference type="ARBA" id="ARBA00008838"/>
    </source>
</evidence>
<keyword evidence="3 5" id="KW-0690">Ribosome biogenesis</keyword>
<feature type="region of interest" description="Disordered" evidence="6">
    <location>
        <begin position="1"/>
        <end position="24"/>
    </location>
</feature>
<evidence type="ECO:0000256" key="4">
    <source>
        <dbReference type="ARBA" id="ARBA00023242"/>
    </source>
</evidence>
<comment type="function">
    <text evidence="5">May play a role in ribosome biogenesis.</text>
</comment>
<dbReference type="InterPro" id="IPR011687">
    <property type="entry name" value="Nop53/GLTSCR2"/>
</dbReference>
<reference evidence="7 8" key="1">
    <citation type="submission" date="2019-04" db="EMBL/GenBank/DDBJ databases">
        <title>High contiguity whole genome sequence and gene annotation resource for two Venturia nashicola isolates.</title>
        <authorList>
            <person name="Prokchorchik M."/>
            <person name="Won K."/>
            <person name="Lee Y."/>
            <person name="Choi E.D."/>
            <person name="Segonzac C."/>
            <person name="Sohn K.H."/>
        </authorList>
    </citation>
    <scope>NUCLEOTIDE SEQUENCE [LARGE SCALE GENOMIC DNA]</scope>
    <source>
        <strain evidence="7 8">PRI2</strain>
    </source>
</reference>
<feature type="compositionally biased region" description="Basic and acidic residues" evidence="6">
    <location>
        <begin position="249"/>
        <end position="258"/>
    </location>
</feature>
<feature type="region of interest" description="Disordered" evidence="6">
    <location>
        <begin position="341"/>
        <end position="372"/>
    </location>
</feature>
<dbReference type="GO" id="GO:0008097">
    <property type="term" value="F:5S rRNA binding"/>
    <property type="evidence" value="ECO:0007669"/>
    <property type="project" value="TreeGrafter"/>
</dbReference>
<dbReference type="PANTHER" id="PTHR14211:SF7">
    <property type="entry name" value="RIBOSOME BIOGENESIS PROTEIN NOP53"/>
    <property type="match status" value="1"/>
</dbReference>
<comment type="similarity">
    <text evidence="1 5">Belongs to the NOP53 family.</text>
</comment>
<dbReference type="Proteomes" id="UP000298493">
    <property type="component" value="Unassembled WGS sequence"/>
</dbReference>
<feature type="compositionally biased region" description="Acidic residues" evidence="6">
    <location>
        <begin position="348"/>
        <end position="358"/>
    </location>
</feature>
<dbReference type="GO" id="GO:0006364">
    <property type="term" value="P:rRNA processing"/>
    <property type="evidence" value="ECO:0007669"/>
    <property type="project" value="TreeGrafter"/>
</dbReference>
<comment type="caution">
    <text evidence="7">The sequence shown here is derived from an EMBL/GenBank/DDBJ whole genome shotgun (WGS) entry which is preliminary data.</text>
</comment>
<dbReference type="GO" id="GO:0000027">
    <property type="term" value="P:ribosomal large subunit assembly"/>
    <property type="evidence" value="ECO:0007669"/>
    <property type="project" value="UniProtKB-UniRule"/>
</dbReference>
<proteinExistence type="inferred from homology"/>
<dbReference type="PANTHER" id="PTHR14211">
    <property type="entry name" value="GLIOMA SUPPRESSOR CANDIDATE REGION GENE 2"/>
    <property type="match status" value="1"/>
</dbReference>
<comment type="subcellular location">
    <subcellularLocation>
        <location evidence="5">Nucleus</location>
        <location evidence="5">Nucleolus</location>
    </subcellularLocation>
    <subcellularLocation>
        <location evidence="5">Nucleus</location>
        <location evidence="5">Nucleoplasm</location>
    </subcellularLocation>
</comment>
<dbReference type="Pfam" id="PF07767">
    <property type="entry name" value="Nop53"/>
    <property type="match status" value="1"/>
</dbReference>
<evidence type="ECO:0000256" key="2">
    <source>
        <dbReference type="ARBA" id="ARBA00018339"/>
    </source>
</evidence>
<keyword evidence="4 5" id="KW-0539">Nucleus</keyword>
<sequence length="442" mass="50392">MSTSVLPPHQSSQPSRKGKKAWRKNVDLTEVESGVEQVREEIIKGGIIAEKTSEELFTTDVAGSTTIQKSYNRTHKPLKADEILAQRSAIPAVSMRKRPADSRITDGLVDVKRRKKDGVSGKEYEKLRKIAYGGDSTVKEVVQTDGSASYDPWAVQEAASQPEFSFLDKETKKFKKVEPRTLKHAPISMAKNGKAIPAVPRPDAGKSYNPTLADWQAVLEREGSKAVTLEQKRLAEEQRDAENQARIEKAMAEEERANESAWESAWESEWEGILSEGEPSEDVLKKKRPERKTKTERNKILRRKEEERKQVWEKKQKQREAQVAQAKALLKSVREKELAIARKQAGDSDADDSTDTEQPELRRRKIGPSRAKIPEAPLEVVLADELQDSLRRLKPEGNLLTDRFRTMILRGKVETRAKNWQWKKPGKKVTEKWSYKDWKLHK</sequence>
<name>A0A4Z1PIY5_9PEZI</name>
<organism evidence="7 8">
    <name type="scientific">Venturia nashicola</name>
    <dbReference type="NCBI Taxonomy" id="86259"/>
    <lineage>
        <taxon>Eukaryota</taxon>
        <taxon>Fungi</taxon>
        <taxon>Dikarya</taxon>
        <taxon>Ascomycota</taxon>
        <taxon>Pezizomycotina</taxon>
        <taxon>Dothideomycetes</taxon>
        <taxon>Pleosporomycetidae</taxon>
        <taxon>Venturiales</taxon>
        <taxon>Venturiaceae</taxon>
        <taxon>Venturia</taxon>
    </lineage>
</organism>
<accession>A0A4Z1PIY5</accession>
<evidence type="ECO:0000256" key="5">
    <source>
        <dbReference type="PIRNR" id="PIRNR017302"/>
    </source>
</evidence>